<feature type="compositionally biased region" description="Low complexity" evidence="1">
    <location>
        <begin position="14"/>
        <end position="25"/>
    </location>
</feature>
<accession>A0A9W9EZP4</accession>
<feature type="region of interest" description="Disordered" evidence="1">
    <location>
        <begin position="1"/>
        <end position="25"/>
    </location>
</feature>
<dbReference type="OrthoDB" id="4160190at2759"/>
<dbReference type="GeneID" id="81361020"/>
<protein>
    <submittedName>
        <fullName evidence="2">Uncharacterized protein</fullName>
    </submittedName>
</protein>
<keyword evidence="3" id="KW-1185">Reference proteome</keyword>
<sequence length="294" mass="33173">MSHFVSPDWQEWESTSSRRQSTVSTSTVSSASTSILFQTPASSPGSNSRKQSWQLYDDVVRLELNPSMTINFVKSGQLFKLRYTYIDVCKDSTGALKCLELGGGLGQQAPFVHAFHNTKLPVPHLEHPKESSDYPLRVSFLEHQTVQTAHVVFMTKLSYKFDNWEDCVQFQELLLGSKLVFIGGMAEAKSKGRGEECISQNLRILRGQNGKRVMLYFANSQRGGLKKYVSLPLNCVGNVKPPKKAGRPVTVELNPNFDILSQMRNFQIQFLDDDGQCRHFFTPSFWSEPLAYSS</sequence>
<evidence type="ECO:0000313" key="2">
    <source>
        <dbReference type="EMBL" id="KAJ5090866.1"/>
    </source>
</evidence>
<dbReference type="RefSeq" id="XP_056472847.1">
    <property type="nucleotide sequence ID" value="XM_056622041.1"/>
</dbReference>
<comment type="caution">
    <text evidence="2">The sequence shown here is derived from an EMBL/GenBank/DDBJ whole genome shotgun (WGS) entry which is preliminary data.</text>
</comment>
<organism evidence="2 3">
    <name type="scientific">Penicillium argentinense</name>
    <dbReference type="NCBI Taxonomy" id="1131581"/>
    <lineage>
        <taxon>Eukaryota</taxon>
        <taxon>Fungi</taxon>
        <taxon>Dikarya</taxon>
        <taxon>Ascomycota</taxon>
        <taxon>Pezizomycotina</taxon>
        <taxon>Eurotiomycetes</taxon>
        <taxon>Eurotiomycetidae</taxon>
        <taxon>Eurotiales</taxon>
        <taxon>Aspergillaceae</taxon>
        <taxon>Penicillium</taxon>
    </lineage>
</organism>
<reference evidence="2" key="2">
    <citation type="journal article" date="2023" name="IMA Fungus">
        <title>Comparative genomic study of the Penicillium genus elucidates a diverse pangenome and 15 lateral gene transfer events.</title>
        <authorList>
            <person name="Petersen C."/>
            <person name="Sorensen T."/>
            <person name="Nielsen M.R."/>
            <person name="Sondergaard T.E."/>
            <person name="Sorensen J.L."/>
            <person name="Fitzpatrick D.A."/>
            <person name="Frisvad J.C."/>
            <person name="Nielsen K.L."/>
        </authorList>
    </citation>
    <scope>NUCLEOTIDE SEQUENCE</scope>
    <source>
        <strain evidence="2">IBT 30761</strain>
    </source>
</reference>
<reference evidence="2" key="1">
    <citation type="submission" date="2022-11" db="EMBL/GenBank/DDBJ databases">
        <authorList>
            <person name="Petersen C."/>
        </authorList>
    </citation>
    <scope>NUCLEOTIDE SEQUENCE</scope>
    <source>
        <strain evidence="2">IBT 30761</strain>
    </source>
</reference>
<evidence type="ECO:0000256" key="1">
    <source>
        <dbReference type="SAM" id="MobiDB-lite"/>
    </source>
</evidence>
<name>A0A9W9EZP4_9EURO</name>
<dbReference type="AlphaFoldDB" id="A0A9W9EZP4"/>
<dbReference type="Proteomes" id="UP001149074">
    <property type="component" value="Unassembled WGS sequence"/>
</dbReference>
<proteinExistence type="predicted"/>
<dbReference type="EMBL" id="JAPQKI010000009">
    <property type="protein sequence ID" value="KAJ5090866.1"/>
    <property type="molecule type" value="Genomic_DNA"/>
</dbReference>
<gene>
    <name evidence="2" type="ORF">N7532_009550</name>
</gene>
<evidence type="ECO:0000313" key="3">
    <source>
        <dbReference type="Proteomes" id="UP001149074"/>
    </source>
</evidence>